<dbReference type="NCBIfam" id="TIGR01726">
    <property type="entry name" value="HEQRo_perm_3TM"/>
    <property type="match status" value="1"/>
</dbReference>
<dbReference type="PANTHER" id="PTHR30614:SF0">
    <property type="entry name" value="L-CYSTINE TRANSPORT SYSTEM PERMEASE PROTEIN TCYL"/>
    <property type="match status" value="1"/>
</dbReference>
<keyword evidence="3" id="KW-1003">Cell membrane</keyword>
<keyword evidence="5" id="KW-0029">Amino-acid transport</keyword>
<keyword evidence="11" id="KW-1185">Reference proteome</keyword>
<dbReference type="Proteomes" id="UP001564657">
    <property type="component" value="Unassembled WGS sequence"/>
</dbReference>
<dbReference type="InterPro" id="IPR035906">
    <property type="entry name" value="MetI-like_sf"/>
</dbReference>
<keyword evidence="4 8" id="KW-0812">Transmembrane</keyword>
<comment type="caution">
    <text evidence="10">The sequence shown here is derived from an EMBL/GenBank/DDBJ whole genome shotgun (WGS) entry which is preliminary data.</text>
</comment>
<dbReference type="Gene3D" id="1.10.3720.10">
    <property type="entry name" value="MetI-like"/>
    <property type="match status" value="1"/>
</dbReference>
<sequence length="212" mass="23300">MVDLMDITGFILKGSLITAELFFITAIFSVPLGCIVAVGKTSKIKPLRALLSLYTWIFRGTPLLLQLFFAYFGLPVIGIRLSPLAAASIAFTINYAAYLAEIFRAGIESINKGQYEASKVLGMNYYQTMTKIIIPQTARNVLPPVCNESINLIKDSALVATIGVGDLLRAAKEVVTRDFTITPFIIAAVIYLVITSILVIAFRHLEKKYSID</sequence>
<accession>A0ABV4BQD9</accession>
<feature type="transmembrane region" description="Helical" evidence="8">
    <location>
        <begin position="20"/>
        <end position="39"/>
    </location>
</feature>
<keyword evidence="7 8" id="KW-0472">Membrane</keyword>
<evidence type="ECO:0000256" key="1">
    <source>
        <dbReference type="ARBA" id="ARBA00004651"/>
    </source>
</evidence>
<evidence type="ECO:0000256" key="2">
    <source>
        <dbReference type="ARBA" id="ARBA00022448"/>
    </source>
</evidence>
<dbReference type="InterPro" id="IPR043429">
    <property type="entry name" value="ArtM/GltK/GlnP/TcyL/YhdX-like"/>
</dbReference>
<gene>
    <name evidence="10" type="ORF">AB8U03_08750</name>
</gene>
<feature type="transmembrane region" description="Helical" evidence="8">
    <location>
        <begin position="84"/>
        <end position="103"/>
    </location>
</feature>
<dbReference type="CDD" id="cd06261">
    <property type="entry name" value="TM_PBP2"/>
    <property type="match status" value="1"/>
</dbReference>
<keyword evidence="2 8" id="KW-0813">Transport</keyword>
<evidence type="ECO:0000313" key="10">
    <source>
        <dbReference type="EMBL" id="MEY8000282.1"/>
    </source>
</evidence>
<evidence type="ECO:0000256" key="6">
    <source>
        <dbReference type="ARBA" id="ARBA00022989"/>
    </source>
</evidence>
<keyword evidence="6 8" id="KW-1133">Transmembrane helix</keyword>
<dbReference type="Pfam" id="PF00528">
    <property type="entry name" value="BPD_transp_1"/>
    <property type="match status" value="1"/>
</dbReference>
<dbReference type="InterPro" id="IPR000515">
    <property type="entry name" value="MetI-like"/>
</dbReference>
<evidence type="ECO:0000256" key="4">
    <source>
        <dbReference type="ARBA" id="ARBA00022692"/>
    </source>
</evidence>
<evidence type="ECO:0000256" key="5">
    <source>
        <dbReference type="ARBA" id="ARBA00022970"/>
    </source>
</evidence>
<dbReference type="SUPFAM" id="SSF161098">
    <property type="entry name" value="MetI-like"/>
    <property type="match status" value="1"/>
</dbReference>
<dbReference type="EMBL" id="JBGEWD010000007">
    <property type="protein sequence ID" value="MEY8000282.1"/>
    <property type="molecule type" value="Genomic_DNA"/>
</dbReference>
<feature type="domain" description="ABC transmembrane type-1" evidence="9">
    <location>
        <begin position="15"/>
        <end position="202"/>
    </location>
</feature>
<organism evidence="10 11">
    <name type="scientific">Clostridium moutaii</name>
    <dbReference type="NCBI Taxonomy" id="3240932"/>
    <lineage>
        <taxon>Bacteria</taxon>
        <taxon>Bacillati</taxon>
        <taxon>Bacillota</taxon>
        <taxon>Clostridia</taxon>
        <taxon>Eubacteriales</taxon>
        <taxon>Clostridiaceae</taxon>
        <taxon>Clostridium</taxon>
    </lineage>
</organism>
<evidence type="ECO:0000256" key="3">
    <source>
        <dbReference type="ARBA" id="ARBA00022475"/>
    </source>
</evidence>
<comment type="similarity">
    <text evidence="8">Belongs to the binding-protein-dependent transport system permease family.</text>
</comment>
<comment type="subcellular location">
    <subcellularLocation>
        <location evidence="1 8">Cell membrane</location>
        <topology evidence="1 8">Multi-pass membrane protein</topology>
    </subcellularLocation>
</comment>
<protein>
    <submittedName>
        <fullName evidence="10">Amino acid ABC transporter permease</fullName>
    </submittedName>
</protein>
<feature type="transmembrane region" description="Helical" evidence="8">
    <location>
        <begin position="51"/>
        <end position="72"/>
    </location>
</feature>
<name>A0ABV4BQD9_9CLOT</name>
<dbReference type="InterPro" id="IPR010065">
    <property type="entry name" value="AA_ABC_transptr_permease_3TM"/>
</dbReference>
<evidence type="ECO:0000256" key="7">
    <source>
        <dbReference type="ARBA" id="ARBA00023136"/>
    </source>
</evidence>
<dbReference type="PANTHER" id="PTHR30614">
    <property type="entry name" value="MEMBRANE COMPONENT OF AMINO ACID ABC TRANSPORTER"/>
    <property type="match status" value="1"/>
</dbReference>
<dbReference type="PROSITE" id="PS50928">
    <property type="entry name" value="ABC_TM1"/>
    <property type="match status" value="1"/>
</dbReference>
<reference evidence="10 11" key="1">
    <citation type="submission" date="2024-08" db="EMBL/GenBank/DDBJ databases">
        <title>Clostridium lapicellarii sp. nov., and Clostridium renhuaiense sp. nov., two species isolated from the mud in a fermentation cellar used for producing sauce-flavour Chinese liquors.</title>
        <authorList>
            <person name="Yang F."/>
            <person name="Wang H."/>
            <person name="Chen L.Q."/>
            <person name="Zhou N."/>
            <person name="Lu J.J."/>
            <person name="Pu X.X."/>
            <person name="Wan B."/>
            <person name="Wang L."/>
            <person name="Liu S.J."/>
        </authorList>
    </citation>
    <scope>NUCLEOTIDE SEQUENCE [LARGE SCALE GENOMIC DNA]</scope>
    <source>
        <strain evidence="10 11">MT-5</strain>
    </source>
</reference>
<evidence type="ECO:0000259" key="9">
    <source>
        <dbReference type="PROSITE" id="PS50928"/>
    </source>
</evidence>
<feature type="transmembrane region" description="Helical" evidence="8">
    <location>
        <begin position="179"/>
        <end position="202"/>
    </location>
</feature>
<proteinExistence type="inferred from homology"/>
<evidence type="ECO:0000256" key="8">
    <source>
        <dbReference type="RuleBase" id="RU363032"/>
    </source>
</evidence>
<evidence type="ECO:0000313" key="11">
    <source>
        <dbReference type="Proteomes" id="UP001564657"/>
    </source>
</evidence>
<dbReference type="RefSeq" id="WP_369704171.1">
    <property type="nucleotide sequence ID" value="NZ_JBGEWD010000007.1"/>
</dbReference>